<dbReference type="SUPFAM" id="SSF56672">
    <property type="entry name" value="DNA/RNA polymerases"/>
    <property type="match status" value="1"/>
</dbReference>
<accession>A0A371F475</accession>
<gene>
    <name evidence="1" type="ORF">CR513_47342</name>
</gene>
<keyword evidence="2" id="KW-1185">Reference proteome</keyword>
<proteinExistence type="predicted"/>
<organism evidence="1 2">
    <name type="scientific">Mucuna pruriens</name>
    <name type="common">Velvet bean</name>
    <name type="synonym">Dolichos pruriens</name>
    <dbReference type="NCBI Taxonomy" id="157652"/>
    <lineage>
        <taxon>Eukaryota</taxon>
        <taxon>Viridiplantae</taxon>
        <taxon>Streptophyta</taxon>
        <taxon>Embryophyta</taxon>
        <taxon>Tracheophyta</taxon>
        <taxon>Spermatophyta</taxon>
        <taxon>Magnoliopsida</taxon>
        <taxon>eudicotyledons</taxon>
        <taxon>Gunneridae</taxon>
        <taxon>Pentapetalae</taxon>
        <taxon>rosids</taxon>
        <taxon>fabids</taxon>
        <taxon>Fabales</taxon>
        <taxon>Fabaceae</taxon>
        <taxon>Papilionoideae</taxon>
        <taxon>50 kb inversion clade</taxon>
        <taxon>NPAAA clade</taxon>
        <taxon>indigoferoid/millettioid clade</taxon>
        <taxon>Phaseoleae</taxon>
        <taxon>Mucuna</taxon>
    </lineage>
</organism>
<protein>
    <recommendedName>
        <fullName evidence="3">Reverse transcriptase RNase H-like domain-containing protein</fullName>
    </recommendedName>
</protein>
<reference evidence="1" key="1">
    <citation type="submission" date="2018-05" db="EMBL/GenBank/DDBJ databases">
        <title>Draft genome of Mucuna pruriens seed.</title>
        <authorList>
            <person name="Nnadi N.E."/>
            <person name="Vos R."/>
            <person name="Hasami M.H."/>
            <person name="Devisetty U.K."/>
            <person name="Aguiy J.C."/>
        </authorList>
    </citation>
    <scope>NUCLEOTIDE SEQUENCE [LARGE SCALE GENOMIC DNA]</scope>
    <source>
        <strain evidence="1">JCA_2017</strain>
    </source>
</reference>
<evidence type="ECO:0000313" key="1">
    <source>
        <dbReference type="EMBL" id="RDX73096.1"/>
    </source>
</evidence>
<sequence>CSFFLRYQTTLHVSYSFSLFLGHQTEWKRRVKFFVDLVPSVKPMFIALYKILEGVLVLLVEKKDESMKLCVIYYRLNKVKFKNRYHLPRHLDSLRLVEGKLSCRELEIVTLVDESRFEVFSDHKNLRRSLVKKKKSKMRQHKWLEFLKDYNFDLSHHPSKVNVVVNDLCRESFYSDLRNLSLVCEVTLKSMKFGMLKVTSDLMEECRKDQKLRQLGYSLVS</sequence>
<dbReference type="Gene3D" id="3.10.10.10">
    <property type="entry name" value="HIV Type 1 Reverse Transcriptase, subunit A, domain 1"/>
    <property type="match status" value="1"/>
</dbReference>
<comment type="caution">
    <text evidence="1">The sequence shown here is derived from an EMBL/GenBank/DDBJ whole genome shotgun (WGS) entry which is preliminary data.</text>
</comment>
<evidence type="ECO:0008006" key="3">
    <source>
        <dbReference type="Google" id="ProtNLM"/>
    </source>
</evidence>
<name>A0A371F475_MUCPR</name>
<feature type="non-terminal residue" evidence="1">
    <location>
        <position position="1"/>
    </location>
</feature>
<dbReference type="InterPro" id="IPR043502">
    <property type="entry name" value="DNA/RNA_pol_sf"/>
</dbReference>
<evidence type="ECO:0000313" key="2">
    <source>
        <dbReference type="Proteomes" id="UP000257109"/>
    </source>
</evidence>
<dbReference type="Proteomes" id="UP000257109">
    <property type="component" value="Unassembled WGS sequence"/>
</dbReference>
<feature type="non-terminal residue" evidence="1">
    <location>
        <position position="221"/>
    </location>
</feature>
<dbReference type="AlphaFoldDB" id="A0A371F475"/>
<dbReference type="EMBL" id="QJKJ01010658">
    <property type="protein sequence ID" value="RDX73096.1"/>
    <property type="molecule type" value="Genomic_DNA"/>
</dbReference>